<evidence type="ECO:0000259" key="1">
    <source>
        <dbReference type="Pfam" id="PF08241"/>
    </source>
</evidence>
<dbReference type="Pfam" id="PF08241">
    <property type="entry name" value="Methyltransf_11"/>
    <property type="match status" value="1"/>
</dbReference>
<dbReference type="PANTHER" id="PTHR42912">
    <property type="entry name" value="METHYLTRANSFERASE"/>
    <property type="match status" value="1"/>
</dbReference>
<evidence type="ECO:0000313" key="2">
    <source>
        <dbReference type="EMBL" id="ELR71117.1"/>
    </source>
</evidence>
<dbReference type="STRING" id="1237149.C900_03081"/>
<keyword evidence="2" id="KW-0489">Methyltransferase</keyword>
<name>L8JV22_9BACT</name>
<dbReference type="RefSeq" id="WP_009580433.1">
    <property type="nucleotide sequence ID" value="NZ_AMZN01000045.1"/>
</dbReference>
<dbReference type="AlphaFoldDB" id="L8JV22"/>
<accession>L8JV22</accession>
<dbReference type="OrthoDB" id="9770553at2"/>
<proteinExistence type="predicted"/>
<reference evidence="2 3" key="1">
    <citation type="submission" date="2012-12" db="EMBL/GenBank/DDBJ databases">
        <title>Genome assembly of Fulvivirga imtechensis AK7.</title>
        <authorList>
            <person name="Nupur N."/>
            <person name="Khatri I."/>
            <person name="Kumar R."/>
            <person name="Subramanian S."/>
            <person name="Pinnaka A."/>
        </authorList>
    </citation>
    <scope>NUCLEOTIDE SEQUENCE [LARGE SCALE GENOMIC DNA]</scope>
    <source>
        <strain evidence="2 3">AK7</strain>
    </source>
</reference>
<dbReference type="InterPro" id="IPR029063">
    <property type="entry name" value="SAM-dependent_MTases_sf"/>
</dbReference>
<sequence>MKKQFSFDEHVAEYDEWYDRYPWVFRSEVEILREMIPTGEKLKGIEVGVGTGRFSKALDIKEGVEPSANMRSVALERGLETMDGVAESLPYADHRFDFVLMNFCISYFENLHIPFKEANRVLNNNGALVVGFIDKESIIGSYYEEHKPESTFYKNANFFTVKKVLQELKNAGFKHTIIRQTLFGSLDEIKELQPSRRGYGEGSFVVVRATRKKQVEEE</sequence>
<dbReference type="EMBL" id="AMZN01000045">
    <property type="protein sequence ID" value="ELR71117.1"/>
    <property type="molecule type" value="Genomic_DNA"/>
</dbReference>
<keyword evidence="3" id="KW-1185">Reference proteome</keyword>
<dbReference type="Proteomes" id="UP000011135">
    <property type="component" value="Unassembled WGS sequence"/>
</dbReference>
<dbReference type="InterPro" id="IPR013216">
    <property type="entry name" value="Methyltransf_11"/>
</dbReference>
<dbReference type="eggNOG" id="COG2226">
    <property type="taxonomic scope" value="Bacteria"/>
</dbReference>
<dbReference type="SUPFAM" id="SSF53335">
    <property type="entry name" value="S-adenosyl-L-methionine-dependent methyltransferases"/>
    <property type="match status" value="1"/>
</dbReference>
<dbReference type="Gene3D" id="3.40.50.150">
    <property type="entry name" value="Vaccinia Virus protein VP39"/>
    <property type="match status" value="1"/>
</dbReference>
<feature type="domain" description="Methyltransferase type 11" evidence="1">
    <location>
        <begin position="46"/>
        <end position="130"/>
    </location>
</feature>
<organism evidence="2 3">
    <name type="scientific">Fulvivirga imtechensis AK7</name>
    <dbReference type="NCBI Taxonomy" id="1237149"/>
    <lineage>
        <taxon>Bacteria</taxon>
        <taxon>Pseudomonadati</taxon>
        <taxon>Bacteroidota</taxon>
        <taxon>Cytophagia</taxon>
        <taxon>Cytophagales</taxon>
        <taxon>Fulvivirgaceae</taxon>
        <taxon>Fulvivirga</taxon>
    </lineage>
</organism>
<dbReference type="PANTHER" id="PTHR42912:SF80">
    <property type="entry name" value="METHYLTRANSFERASE DOMAIN-CONTAINING PROTEIN"/>
    <property type="match status" value="1"/>
</dbReference>
<comment type="caution">
    <text evidence="2">The sequence shown here is derived from an EMBL/GenBank/DDBJ whole genome shotgun (WGS) entry which is preliminary data.</text>
</comment>
<dbReference type="GO" id="GO:0032259">
    <property type="term" value="P:methylation"/>
    <property type="evidence" value="ECO:0007669"/>
    <property type="project" value="UniProtKB-KW"/>
</dbReference>
<gene>
    <name evidence="2" type="ORF">C900_03081</name>
</gene>
<dbReference type="InterPro" id="IPR050508">
    <property type="entry name" value="Methyltransf_Superfamily"/>
</dbReference>
<dbReference type="CDD" id="cd02440">
    <property type="entry name" value="AdoMet_MTases"/>
    <property type="match status" value="1"/>
</dbReference>
<protein>
    <submittedName>
        <fullName evidence="2">Methyltransferase</fullName>
    </submittedName>
</protein>
<dbReference type="GO" id="GO:0008757">
    <property type="term" value="F:S-adenosylmethionine-dependent methyltransferase activity"/>
    <property type="evidence" value="ECO:0007669"/>
    <property type="project" value="InterPro"/>
</dbReference>
<evidence type="ECO:0000313" key="3">
    <source>
        <dbReference type="Proteomes" id="UP000011135"/>
    </source>
</evidence>
<keyword evidence="2" id="KW-0808">Transferase</keyword>